<evidence type="ECO:0000256" key="1">
    <source>
        <dbReference type="SAM" id="MobiDB-lite"/>
    </source>
</evidence>
<dbReference type="PANTHER" id="PTHR41328:SF3">
    <property type="entry name" value="PBSX PHAGE TERMINASE SMALL SUBUNIT"/>
    <property type="match status" value="1"/>
</dbReference>
<dbReference type="EMBL" id="JAHQCS010000057">
    <property type="protein sequence ID" value="MBU9711075.1"/>
    <property type="molecule type" value="Genomic_DNA"/>
</dbReference>
<dbReference type="Pfam" id="PF03592">
    <property type="entry name" value="Terminase_2"/>
    <property type="match status" value="1"/>
</dbReference>
<reference evidence="3 4" key="1">
    <citation type="submission" date="2021-06" db="EMBL/GenBank/DDBJ databases">
        <title>Bacillus sp. RD4P76, an endophyte from a halophyte.</title>
        <authorList>
            <person name="Sun J.-Q."/>
        </authorList>
    </citation>
    <scope>NUCLEOTIDE SEQUENCE [LARGE SCALE GENOMIC DNA]</scope>
    <source>
        <strain evidence="3 4">CGMCC 1.15917</strain>
    </source>
</reference>
<proteinExistence type="predicted"/>
<dbReference type="Proteomes" id="UP000784880">
    <property type="component" value="Unassembled WGS sequence"/>
</dbReference>
<evidence type="ECO:0000259" key="2">
    <source>
        <dbReference type="Pfam" id="PF10668"/>
    </source>
</evidence>
<dbReference type="InterPro" id="IPR005335">
    <property type="entry name" value="Terminase_ssu"/>
</dbReference>
<feature type="domain" description="PBSX phage terminase small subunit-like N-terminal" evidence="2">
    <location>
        <begin position="1"/>
        <end position="59"/>
    </location>
</feature>
<dbReference type="InterPro" id="IPR018925">
    <property type="entry name" value="XtmA-like_N"/>
</dbReference>
<sequence length="295" mass="33574">MPRKRDPRRDEAFDLFKKHNGDITNREIGNRLDVPEKTISAWKSRDKWNVVLQKNDCSTTIKPKPKRSKKGIPRKNEEQSLPSDDLTDKQRLFCYHYIKSFNATQSAIKAGYAPDSAHVEGHRLLRNPKIAGLIKELKENMTGSLYLDAMDVLRKFAAIAFADITDFVEFGTKESPEVNAVTGEPLVDSNGDQVMFDYNYVEFKNHNEVDGTIITEVKKGKDGVSIKLADKMKALDKLWEYFDLMPESVKDQLQIEKLKAETELVRARAEVVKGKKKDTSLLEALIAAKKQGEEQ</sequence>
<dbReference type="PANTHER" id="PTHR41328">
    <property type="entry name" value="TERMINASE SMALL SUBUNIT-RELATED"/>
    <property type="match status" value="1"/>
</dbReference>
<dbReference type="InterPro" id="IPR052404">
    <property type="entry name" value="SPP1-like_terminase"/>
</dbReference>
<gene>
    <name evidence="3" type="ORF">KS419_04900</name>
</gene>
<dbReference type="RefSeq" id="WP_217064966.1">
    <property type="nucleotide sequence ID" value="NZ_JAHQCS010000057.1"/>
</dbReference>
<keyword evidence="4" id="KW-1185">Reference proteome</keyword>
<evidence type="ECO:0000313" key="3">
    <source>
        <dbReference type="EMBL" id="MBU9711075.1"/>
    </source>
</evidence>
<feature type="compositionally biased region" description="Basic residues" evidence="1">
    <location>
        <begin position="63"/>
        <end position="73"/>
    </location>
</feature>
<feature type="region of interest" description="Disordered" evidence="1">
    <location>
        <begin position="57"/>
        <end position="83"/>
    </location>
</feature>
<comment type="caution">
    <text evidence="3">The sequence shown here is derived from an EMBL/GenBank/DDBJ whole genome shotgun (WGS) entry which is preliminary data.</text>
</comment>
<name>A0ABS6JCC2_9BACI</name>
<evidence type="ECO:0000313" key="4">
    <source>
        <dbReference type="Proteomes" id="UP000784880"/>
    </source>
</evidence>
<dbReference type="Pfam" id="PF10668">
    <property type="entry name" value="Phage_terminase"/>
    <property type="match status" value="1"/>
</dbReference>
<accession>A0ABS6JCC2</accession>
<protein>
    <submittedName>
        <fullName evidence="3">Terminase small subunit</fullName>
    </submittedName>
</protein>
<organism evidence="3 4">
    <name type="scientific">Evansella tamaricis</name>
    <dbReference type="NCBI Taxonomy" id="2069301"/>
    <lineage>
        <taxon>Bacteria</taxon>
        <taxon>Bacillati</taxon>
        <taxon>Bacillota</taxon>
        <taxon>Bacilli</taxon>
        <taxon>Bacillales</taxon>
        <taxon>Bacillaceae</taxon>
        <taxon>Evansella</taxon>
    </lineage>
</organism>